<protein>
    <submittedName>
        <fullName evidence="2">Uncharacterized protein</fullName>
    </submittedName>
</protein>
<feature type="region of interest" description="Disordered" evidence="1">
    <location>
        <begin position="1"/>
        <end position="31"/>
    </location>
</feature>
<comment type="caution">
    <text evidence="2">The sequence shown here is derived from an EMBL/GenBank/DDBJ whole genome shotgun (WGS) entry which is preliminary data.</text>
</comment>
<gene>
    <name evidence="2" type="ORF">AYI69_g6769</name>
</gene>
<keyword evidence="3" id="KW-1185">Reference proteome</keyword>
<reference evidence="3" key="1">
    <citation type="submission" date="2017-01" db="EMBL/GenBank/DDBJ databases">
        <authorList>
            <person name="Wang Y."/>
            <person name="White M."/>
            <person name="Kvist S."/>
            <person name="Moncalvo J.-M."/>
        </authorList>
    </citation>
    <scope>NUCLEOTIDE SEQUENCE [LARGE SCALE GENOMIC DNA]</scope>
    <source>
        <strain evidence="3">ID-206-W2</strain>
    </source>
</reference>
<organism evidence="2 3">
    <name type="scientific">Smittium culicis</name>
    <dbReference type="NCBI Taxonomy" id="133412"/>
    <lineage>
        <taxon>Eukaryota</taxon>
        <taxon>Fungi</taxon>
        <taxon>Fungi incertae sedis</taxon>
        <taxon>Zoopagomycota</taxon>
        <taxon>Kickxellomycotina</taxon>
        <taxon>Harpellomycetes</taxon>
        <taxon>Harpellales</taxon>
        <taxon>Legeriomycetaceae</taxon>
        <taxon>Smittium</taxon>
    </lineage>
</organism>
<evidence type="ECO:0000313" key="3">
    <source>
        <dbReference type="Proteomes" id="UP000187429"/>
    </source>
</evidence>
<name>A0A1R1XWV4_9FUNG</name>
<dbReference type="Proteomes" id="UP000187429">
    <property type="component" value="Unassembled WGS sequence"/>
</dbReference>
<evidence type="ECO:0000313" key="2">
    <source>
        <dbReference type="EMBL" id="OMJ19075.1"/>
    </source>
</evidence>
<proteinExistence type="predicted"/>
<feature type="compositionally biased region" description="Basic and acidic residues" evidence="1">
    <location>
        <begin position="17"/>
        <end position="31"/>
    </location>
</feature>
<dbReference type="EMBL" id="LSSM01003106">
    <property type="protein sequence ID" value="OMJ19075.1"/>
    <property type="molecule type" value="Genomic_DNA"/>
</dbReference>
<sequence>MGKFQSPIRMPTVESDITDHTESPQRMSHDDISEADVEICDLFSGPDVSHCIYAHPTRSNGCSPRPEKRITTAIGKQALTSNRQISSAEFAQRVGPVIKT</sequence>
<evidence type="ECO:0000256" key="1">
    <source>
        <dbReference type="SAM" id="MobiDB-lite"/>
    </source>
</evidence>
<accession>A0A1R1XWV4</accession>
<dbReference type="AlphaFoldDB" id="A0A1R1XWV4"/>